<organism evidence="1 2">
    <name type="scientific">Musa acuminata subsp. malaccensis</name>
    <name type="common">Wild banana</name>
    <name type="synonym">Musa malaccensis</name>
    <dbReference type="NCBI Taxonomy" id="214687"/>
    <lineage>
        <taxon>Eukaryota</taxon>
        <taxon>Viridiplantae</taxon>
        <taxon>Streptophyta</taxon>
        <taxon>Embryophyta</taxon>
        <taxon>Tracheophyta</taxon>
        <taxon>Spermatophyta</taxon>
        <taxon>Magnoliopsida</taxon>
        <taxon>Liliopsida</taxon>
        <taxon>Zingiberales</taxon>
        <taxon>Musaceae</taxon>
        <taxon>Musa</taxon>
    </lineage>
</organism>
<dbReference type="AlphaFoldDB" id="A0A804HNJ5"/>
<accession>A0A804HNJ5</accession>
<dbReference type="Gramene" id="Ma00_t05390.1">
    <property type="protein sequence ID" value="Ma00_p05390.1"/>
    <property type="gene ID" value="Ma00_g05390"/>
</dbReference>
<sequence>MRFRSYLSKLNFRKKKKKKKIWRKHQAPWLITIGTQKNYAIRDTLCL</sequence>
<dbReference type="EnsemblPlants" id="Ma00_t05390.1">
    <property type="protein sequence ID" value="Ma00_p05390.1"/>
    <property type="gene ID" value="Ma00_g05390"/>
</dbReference>
<reference evidence="1" key="1">
    <citation type="submission" date="2021-05" db="UniProtKB">
        <authorList>
            <consortium name="EnsemblPlants"/>
        </authorList>
    </citation>
    <scope>IDENTIFICATION</scope>
    <source>
        <strain evidence="1">subsp. malaccensis</strain>
    </source>
</reference>
<name>A0A804HNJ5_MUSAM</name>
<proteinExistence type="predicted"/>
<dbReference type="Proteomes" id="UP000012960">
    <property type="component" value="Unplaced"/>
</dbReference>
<protein>
    <submittedName>
        <fullName evidence="1">Uncharacterized protein</fullName>
    </submittedName>
</protein>
<evidence type="ECO:0000313" key="1">
    <source>
        <dbReference type="EnsemblPlants" id="Ma00_p05390.1"/>
    </source>
</evidence>
<keyword evidence="2" id="KW-1185">Reference proteome</keyword>
<dbReference type="InParanoid" id="A0A804HNJ5"/>
<evidence type="ECO:0000313" key="2">
    <source>
        <dbReference type="Proteomes" id="UP000012960"/>
    </source>
</evidence>